<name>A0AAD9UGZ7_RIDPI</name>
<comment type="caution">
    <text evidence="2">The sequence shown here is derived from an EMBL/GenBank/DDBJ whole genome shotgun (WGS) entry which is preliminary data.</text>
</comment>
<accession>A0AAD9UGZ7</accession>
<dbReference type="Proteomes" id="UP001209878">
    <property type="component" value="Unassembled WGS sequence"/>
</dbReference>
<protein>
    <submittedName>
        <fullName evidence="2">Uncharacterized protein</fullName>
    </submittedName>
</protein>
<feature type="compositionally biased region" description="Polar residues" evidence="1">
    <location>
        <begin position="68"/>
        <end position="78"/>
    </location>
</feature>
<feature type="compositionally biased region" description="Basic residues" evidence="1">
    <location>
        <begin position="82"/>
        <end position="94"/>
    </location>
</feature>
<dbReference type="AlphaFoldDB" id="A0AAD9UGZ7"/>
<evidence type="ECO:0000256" key="1">
    <source>
        <dbReference type="SAM" id="MobiDB-lite"/>
    </source>
</evidence>
<proteinExistence type="predicted"/>
<feature type="region of interest" description="Disordered" evidence="1">
    <location>
        <begin position="53"/>
        <end position="94"/>
    </location>
</feature>
<organism evidence="2 3">
    <name type="scientific">Ridgeia piscesae</name>
    <name type="common">Tubeworm</name>
    <dbReference type="NCBI Taxonomy" id="27915"/>
    <lineage>
        <taxon>Eukaryota</taxon>
        <taxon>Metazoa</taxon>
        <taxon>Spiralia</taxon>
        <taxon>Lophotrochozoa</taxon>
        <taxon>Annelida</taxon>
        <taxon>Polychaeta</taxon>
        <taxon>Sedentaria</taxon>
        <taxon>Canalipalpata</taxon>
        <taxon>Sabellida</taxon>
        <taxon>Siboglinidae</taxon>
        <taxon>Ridgeia</taxon>
    </lineage>
</organism>
<gene>
    <name evidence="2" type="ORF">NP493_114g06088</name>
</gene>
<sequence>MVLHYSDDLLKTSDTNGGKFGDWIVKRDTFNVTCRLCKSNVCIKEGEKALAKHSSSAKHHKAKGAQAGTGNIFSKTNWLNRQNRRKLKRQNRRKLQRDLCLVEVITVLPKNKKPPKKHVHKRM</sequence>
<keyword evidence="3" id="KW-1185">Reference proteome</keyword>
<evidence type="ECO:0000313" key="2">
    <source>
        <dbReference type="EMBL" id="KAK2189174.1"/>
    </source>
</evidence>
<evidence type="ECO:0000313" key="3">
    <source>
        <dbReference type="Proteomes" id="UP001209878"/>
    </source>
</evidence>
<dbReference type="EMBL" id="JAODUO010000113">
    <property type="protein sequence ID" value="KAK2189174.1"/>
    <property type="molecule type" value="Genomic_DNA"/>
</dbReference>
<reference evidence="2" key="1">
    <citation type="journal article" date="2023" name="Mol. Biol. Evol.">
        <title>Third-Generation Sequencing Reveals the Adaptive Role of the Epigenome in Three Deep-Sea Polychaetes.</title>
        <authorList>
            <person name="Perez M."/>
            <person name="Aroh O."/>
            <person name="Sun Y."/>
            <person name="Lan Y."/>
            <person name="Juniper S.K."/>
            <person name="Young C.R."/>
            <person name="Angers B."/>
            <person name="Qian P.Y."/>
        </authorList>
    </citation>
    <scope>NUCLEOTIDE SEQUENCE</scope>
    <source>
        <strain evidence="2">R07B-5</strain>
    </source>
</reference>